<keyword evidence="1" id="KW-0472">Membrane</keyword>
<dbReference type="EMBL" id="MCWU01000037">
    <property type="protein sequence ID" value="PMJ63742.1"/>
    <property type="molecule type" value="Genomic_DNA"/>
</dbReference>
<proteinExistence type="predicted"/>
<dbReference type="RefSeq" id="WP_102516842.1">
    <property type="nucleotide sequence ID" value="NZ_CAWNSM010000037.1"/>
</dbReference>
<evidence type="ECO:0008006" key="4">
    <source>
        <dbReference type="Google" id="ProtNLM"/>
    </source>
</evidence>
<sequence length="290" mass="34025">MNKRLVFGVLVYLTLNLYFSYLICSGSKTALWGNFSGLATVNVAFLTALIVIYGMRQLKATNEQLQESKKVNIRSLSHESYSKYLQLTLEYPNFSYPNPDIIRDNKDIFAQYRWFIANMLFYFEEVLAVNDKDKNWSDAISKQVRIHSWYLSEGSYKSQSWSQELVGIISKEVARSSFRKKRNTTEQSRKNAINVLYERYLELVSSEPQYYQVDVQLQIPDYDRAKHTLFLKRSFFLLGQIAELSVNDHDWLNLVKLETSILQSTYDESDRSRIVGTRLMTKHHQRLLQS</sequence>
<dbReference type="Proteomes" id="UP000235330">
    <property type="component" value="Unassembled WGS sequence"/>
</dbReference>
<name>A0A2N7F9B4_VIBSP</name>
<keyword evidence="1" id="KW-1133">Transmembrane helix</keyword>
<keyword evidence="1" id="KW-0812">Transmembrane</keyword>
<organism evidence="2 3">
    <name type="scientific">Vibrio splendidus</name>
    <dbReference type="NCBI Taxonomy" id="29497"/>
    <lineage>
        <taxon>Bacteria</taxon>
        <taxon>Pseudomonadati</taxon>
        <taxon>Pseudomonadota</taxon>
        <taxon>Gammaproteobacteria</taxon>
        <taxon>Vibrionales</taxon>
        <taxon>Vibrionaceae</taxon>
        <taxon>Vibrio</taxon>
    </lineage>
</organism>
<gene>
    <name evidence="2" type="ORF">BCU17_22095</name>
</gene>
<protein>
    <recommendedName>
        <fullName evidence="4">Phage abortive infection protein</fullName>
    </recommendedName>
</protein>
<dbReference type="AlphaFoldDB" id="A0A2N7F9B4"/>
<evidence type="ECO:0000313" key="2">
    <source>
        <dbReference type="EMBL" id="PMJ63742.1"/>
    </source>
</evidence>
<feature type="transmembrane region" description="Helical" evidence="1">
    <location>
        <begin position="35"/>
        <end position="55"/>
    </location>
</feature>
<evidence type="ECO:0000256" key="1">
    <source>
        <dbReference type="SAM" id="Phobius"/>
    </source>
</evidence>
<accession>A0A2N7F9B4</accession>
<feature type="transmembrane region" description="Helical" evidence="1">
    <location>
        <begin position="5"/>
        <end position="23"/>
    </location>
</feature>
<comment type="caution">
    <text evidence="2">The sequence shown here is derived from an EMBL/GenBank/DDBJ whole genome shotgun (WGS) entry which is preliminary data.</text>
</comment>
<evidence type="ECO:0000313" key="3">
    <source>
        <dbReference type="Proteomes" id="UP000235330"/>
    </source>
</evidence>
<reference evidence="3" key="1">
    <citation type="submission" date="2016-07" db="EMBL/GenBank/DDBJ databases">
        <title>Nontailed viruses are major unrecognized killers of bacteria in the ocean.</title>
        <authorList>
            <person name="Kauffman K."/>
            <person name="Hussain F."/>
            <person name="Yang J."/>
            <person name="Arevalo P."/>
            <person name="Brown J."/>
            <person name="Cutler M."/>
            <person name="Kelly L."/>
            <person name="Polz M.F."/>
        </authorList>
    </citation>
    <scope>NUCLEOTIDE SEQUENCE [LARGE SCALE GENOMIC DNA]</scope>
    <source>
        <strain evidence="3">10N.261.55.E11</strain>
    </source>
</reference>